<evidence type="ECO:0000313" key="1">
    <source>
        <dbReference type="EMBL" id="JAH12518.1"/>
    </source>
</evidence>
<dbReference type="AlphaFoldDB" id="A0A0E9Q8S2"/>
<reference evidence="1" key="1">
    <citation type="submission" date="2014-11" db="EMBL/GenBank/DDBJ databases">
        <authorList>
            <person name="Amaro Gonzalez C."/>
        </authorList>
    </citation>
    <scope>NUCLEOTIDE SEQUENCE</scope>
</reference>
<organism evidence="1">
    <name type="scientific">Anguilla anguilla</name>
    <name type="common">European freshwater eel</name>
    <name type="synonym">Muraena anguilla</name>
    <dbReference type="NCBI Taxonomy" id="7936"/>
    <lineage>
        <taxon>Eukaryota</taxon>
        <taxon>Metazoa</taxon>
        <taxon>Chordata</taxon>
        <taxon>Craniata</taxon>
        <taxon>Vertebrata</taxon>
        <taxon>Euteleostomi</taxon>
        <taxon>Actinopterygii</taxon>
        <taxon>Neopterygii</taxon>
        <taxon>Teleostei</taxon>
        <taxon>Anguilliformes</taxon>
        <taxon>Anguillidae</taxon>
        <taxon>Anguilla</taxon>
    </lineage>
</organism>
<accession>A0A0E9Q8S2</accession>
<reference evidence="1" key="2">
    <citation type="journal article" date="2015" name="Fish Shellfish Immunol.">
        <title>Early steps in the European eel (Anguilla anguilla)-Vibrio vulnificus interaction in the gills: Role of the RtxA13 toxin.</title>
        <authorList>
            <person name="Callol A."/>
            <person name="Pajuelo D."/>
            <person name="Ebbesson L."/>
            <person name="Teles M."/>
            <person name="MacKenzie S."/>
            <person name="Amaro C."/>
        </authorList>
    </citation>
    <scope>NUCLEOTIDE SEQUENCE</scope>
</reference>
<name>A0A0E9Q8S2_ANGAN</name>
<proteinExistence type="predicted"/>
<protein>
    <submittedName>
        <fullName evidence="1">Uncharacterized protein</fullName>
    </submittedName>
</protein>
<sequence>MFRKSLQFGNLFPIPQLSNRGTTSHLFFY</sequence>
<dbReference type="EMBL" id="GBXM01096059">
    <property type="protein sequence ID" value="JAH12518.1"/>
    <property type="molecule type" value="Transcribed_RNA"/>
</dbReference>